<dbReference type="AlphaFoldDB" id="A0A9D4SMW6"/>
<dbReference type="VEuPathDB" id="VectorBase:RSAN_047868"/>
<protein>
    <submittedName>
        <fullName evidence="1">Uncharacterized protein</fullName>
    </submittedName>
</protein>
<gene>
    <name evidence="1" type="ORF">HPB52_014437</name>
</gene>
<reference evidence="1" key="2">
    <citation type="submission" date="2021-09" db="EMBL/GenBank/DDBJ databases">
        <authorList>
            <person name="Jia N."/>
            <person name="Wang J."/>
            <person name="Shi W."/>
            <person name="Du L."/>
            <person name="Sun Y."/>
            <person name="Zhan W."/>
            <person name="Jiang J."/>
            <person name="Wang Q."/>
            <person name="Zhang B."/>
            <person name="Ji P."/>
            <person name="Sakyi L.B."/>
            <person name="Cui X."/>
            <person name="Yuan T."/>
            <person name="Jiang B."/>
            <person name="Yang W."/>
            <person name="Lam T.T.-Y."/>
            <person name="Chang Q."/>
            <person name="Ding S."/>
            <person name="Wang X."/>
            <person name="Zhu J."/>
            <person name="Ruan X."/>
            <person name="Zhao L."/>
            <person name="Wei J."/>
            <person name="Que T."/>
            <person name="Du C."/>
            <person name="Cheng J."/>
            <person name="Dai P."/>
            <person name="Han X."/>
            <person name="Huang E."/>
            <person name="Gao Y."/>
            <person name="Liu J."/>
            <person name="Shao H."/>
            <person name="Ye R."/>
            <person name="Li L."/>
            <person name="Wei W."/>
            <person name="Wang X."/>
            <person name="Wang C."/>
            <person name="Huo Q."/>
            <person name="Li W."/>
            <person name="Guo W."/>
            <person name="Chen H."/>
            <person name="Chen S."/>
            <person name="Zhou L."/>
            <person name="Zhou L."/>
            <person name="Ni X."/>
            <person name="Tian J."/>
            <person name="Zhou Y."/>
            <person name="Sheng Y."/>
            <person name="Liu T."/>
            <person name="Pan Y."/>
            <person name="Xia L."/>
            <person name="Li J."/>
            <person name="Zhao F."/>
            <person name="Cao W."/>
        </authorList>
    </citation>
    <scope>NUCLEOTIDE SEQUENCE</scope>
    <source>
        <strain evidence="1">Rsan-2018</strain>
        <tissue evidence="1">Larvae</tissue>
    </source>
</reference>
<dbReference type="Proteomes" id="UP000821837">
    <property type="component" value="Unassembled WGS sequence"/>
</dbReference>
<dbReference type="EMBL" id="JABSTV010001255">
    <property type="protein sequence ID" value="KAH7935868.1"/>
    <property type="molecule type" value="Genomic_DNA"/>
</dbReference>
<evidence type="ECO:0000313" key="1">
    <source>
        <dbReference type="EMBL" id="KAH7935868.1"/>
    </source>
</evidence>
<reference evidence="1" key="1">
    <citation type="journal article" date="2020" name="Cell">
        <title>Large-Scale Comparative Analyses of Tick Genomes Elucidate Their Genetic Diversity and Vector Capacities.</title>
        <authorList>
            <consortium name="Tick Genome and Microbiome Consortium (TIGMIC)"/>
            <person name="Jia N."/>
            <person name="Wang J."/>
            <person name="Shi W."/>
            <person name="Du L."/>
            <person name="Sun Y."/>
            <person name="Zhan W."/>
            <person name="Jiang J.F."/>
            <person name="Wang Q."/>
            <person name="Zhang B."/>
            <person name="Ji P."/>
            <person name="Bell-Sakyi L."/>
            <person name="Cui X.M."/>
            <person name="Yuan T.T."/>
            <person name="Jiang B.G."/>
            <person name="Yang W.F."/>
            <person name="Lam T.T."/>
            <person name="Chang Q.C."/>
            <person name="Ding S.J."/>
            <person name="Wang X.J."/>
            <person name="Zhu J.G."/>
            <person name="Ruan X.D."/>
            <person name="Zhao L."/>
            <person name="Wei J.T."/>
            <person name="Ye R.Z."/>
            <person name="Que T.C."/>
            <person name="Du C.H."/>
            <person name="Zhou Y.H."/>
            <person name="Cheng J.X."/>
            <person name="Dai P.F."/>
            <person name="Guo W.B."/>
            <person name="Han X.H."/>
            <person name="Huang E.J."/>
            <person name="Li L.F."/>
            <person name="Wei W."/>
            <person name="Gao Y.C."/>
            <person name="Liu J.Z."/>
            <person name="Shao H.Z."/>
            <person name="Wang X."/>
            <person name="Wang C.C."/>
            <person name="Yang T.C."/>
            <person name="Huo Q.B."/>
            <person name="Li W."/>
            <person name="Chen H.Y."/>
            <person name="Chen S.E."/>
            <person name="Zhou L.G."/>
            <person name="Ni X.B."/>
            <person name="Tian J.H."/>
            <person name="Sheng Y."/>
            <person name="Liu T."/>
            <person name="Pan Y.S."/>
            <person name="Xia L.Y."/>
            <person name="Li J."/>
            <person name="Zhao F."/>
            <person name="Cao W.C."/>
        </authorList>
    </citation>
    <scope>NUCLEOTIDE SEQUENCE</scope>
    <source>
        <strain evidence="1">Rsan-2018</strain>
    </source>
</reference>
<comment type="caution">
    <text evidence="1">The sequence shown here is derived from an EMBL/GenBank/DDBJ whole genome shotgun (WGS) entry which is preliminary data.</text>
</comment>
<sequence>MSSYELPANASEDVLRDKIAEVRGNLHSLNISNCIVAVPAFLLSLASDLRNLQTLSCVACPLKASLLLDRLLRSLPIVTQLEFSLVDAKDDAKEELFKIRRMGNLQARKQTNIRKMYVEVAGKENLKVLLQFLNYCPLLRDLHVHFVHEVSSDLCAATYSSMAEHLLNLETFTCTCEAPFTAQSDPRQPMDLRYCIDLHGNVVFQKRTLAFNCAQLWDLALSPNAVFPLEPVVLVAVETPNLGGQFLTAGSRHKLSELRSLCVLLRARNLDQTMYPTVGAVHSAALRDFFDALFYLVELNVSSFHFGDGVDFTELLAAPALERLRALSLPPCGLLPKGAVRRLALGLGDVKDLDIRLNLDGRYKSCPSCAHKLTIEPADASAFFLESGRLTLSNVPNLASLDFLRRFWVSHLRFIDDSDKPRFDYRALARALCSCLTLRSLVVRMTLINISELSFETLLCPASALERLCLLTKTKLQTWKVQMVVEAMARQLPSIFYIHIHYVDSETFSQTSVTWIRRLEGEAAGPSSRPSVMIGKPCIMCSTQTFVALAKPLYRELL</sequence>
<organism evidence="1 2">
    <name type="scientific">Rhipicephalus sanguineus</name>
    <name type="common">Brown dog tick</name>
    <name type="synonym">Ixodes sanguineus</name>
    <dbReference type="NCBI Taxonomy" id="34632"/>
    <lineage>
        <taxon>Eukaryota</taxon>
        <taxon>Metazoa</taxon>
        <taxon>Ecdysozoa</taxon>
        <taxon>Arthropoda</taxon>
        <taxon>Chelicerata</taxon>
        <taxon>Arachnida</taxon>
        <taxon>Acari</taxon>
        <taxon>Parasitiformes</taxon>
        <taxon>Ixodida</taxon>
        <taxon>Ixodoidea</taxon>
        <taxon>Ixodidae</taxon>
        <taxon>Rhipicephalinae</taxon>
        <taxon>Rhipicephalus</taxon>
        <taxon>Rhipicephalus</taxon>
    </lineage>
</organism>
<dbReference type="InterPro" id="IPR032675">
    <property type="entry name" value="LRR_dom_sf"/>
</dbReference>
<evidence type="ECO:0000313" key="2">
    <source>
        <dbReference type="Proteomes" id="UP000821837"/>
    </source>
</evidence>
<name>A0A9D4SMW6_RHISA</name>
<dbReference type="OrthoDB" id="6497189at2759"/>
<keyword evidence="2" id="KW-1185">Reference proteome</keyword>
<accession>A0A9D4SMW6</accession>
<dbReference type="Gene3D" id="3.80.10.10">
    <property type="entry name" value="Ribonuclease Inhibitor"/>
    <property type="match status" value="1"/>
</dbReference>
<proteinExistence type="predicted"/>
<dbReference type="SUPFAM" id="SSF52047">
    <property type="entry name" value="RNI-like"/>
    <property type="match status" value="1"/>
</dbReference>